<feature type="region of interest" description="Disordered" evidence="1">
    <location>
        <begin position="215"/>
        <end position="253"/>
    </location>
</feature>
<dbReference type="Gene3D" id="1.20.1280.50">
    <property type="match status" value="1"/>
</dbReference>
<dbReference type="InterPro" id="IPR001810">
    <property type="entry name" value="F-box_dom"/>
</dbReference>
<keyword evidence="4" id="KW-1185">Reference proteome</keyword>
<evidence type="ECO:0000313" key="4">
    <source>
        <dbReference type="Proteomes" id="UP000007110"/>
    </source>
</evidence>
<organism evidence="3 4">
    <name type="scientific">Strongylocentrotus purpuratus</name>
    <name type="common">Purple sea urchin</name>
    <dbReference type="NCBI Taxonomy" id="7668"/>
    <lineage>
        <taxon>Eukaryota</taxon>
        <taxon>Metazoa</taxon>
        <taxon>Echinodermata</taxon>
        <taxon>Eleutherozoa</taxon>
        <taxon>Echinozoa</taxon>
        <taxon>Echinoidea</taxon>
        <taxon>Euechinoidea</taxon>
        <taxon>Echinacea</taxon>
        <taxon>Camarodonta</taxon>
        <taxon>Echinidea</taxon>
        <taxon>Strongylocentrotidae</taxon>
        <taxon>Strongylocentrotus</taxon>
    </lineage>
</organism>
<dbReference type="CDD" id="cd09917">
    <property type="entry name" value="F-box_SF"/>
    <property type="match status" value="1"/>
</dbReference>
<dbReference type="InterPro" id="IPR027417">
    <property type="entry name" value="P-loop_NTPase"/>
</dbReference>
<dbReference type="KEGG" id="spu:763886"/>
<reference evidence="4" key="1">
    <citation type="submission" date="2015-02" db="EMBL/GenBank/DDBJ databases">
        <title>Genome sequencing for Strongylocentrotus purpuratus.</title>
        <authorList>
            <person name="Murali S."/>
            <person name="Liu Y."/>
            <person name="Vee V."/>
            <person name="English A."/>
            <person name="Wang M."/>
            <person name="Skinner E."/>
            <person name="Han Y."/>
            <person name="Muzny D.M."/>
            <person name="Worley K.C."/>
            <person name="Gibbs R.A."/>
        </authorList>
    </citation>
    <scope>NUCLEOTIDE SEQUENCE</scope>
</reference>
<feature type="domain" description="F-box" evidence="2">
    <location>
        <begin position="37"/>
        <end position="83"/>
    </location>
</feature>
<proteinExistence type="predicted"/>
<dbReference type="OrthoDB" id="3219396at2759"/>
<sequence>MESPAGVEGNDGRSEMETDDHDAYSEQGCCSHGDDEEAGLLNIPVQAFLHILQYLDAKDICSLSSTCRQCNSFCSDQHLWKSVLNKDMVKWSEVSHGTYPSNLATTREDIDYKDIYMKCNPELQRDPTFNLASIPRLLWSFLPRRTPIIVMFGPGLETDTSSIVRKFITGHGSNIIKVNGVFPAMYPGSVGTGFEVTVNDKSRLRLVVLYSATRKEREARDSNQPRMSKLIKRTSPPNQGADSEEGAARDGNEAAANHVTAEDDYLNFEPNDHVKSMCHVVGGFIFVVDAAQQINQGSCSSGRPELFAFMDSRWTPDRKPLLVLSSVANPDVPRIPCVRIADQLSLEKLQRPWKVVDCDVSSLSGLSEGVDWLVGSASKKM</sequence>
<evidence type="ECO:0000256" key="1">
    <source>
        <dbReference type="SAM" id="MobiDB-lite"/>
    </source>
</evidence>
<dbReference type="PROSITE" id="PS50181">
    <property type="entry name" value="FBOX"/>
    <property type="match status" value="1"/>
</dbReference>
<dbReference type="CTD" id="26272"/>
<feature type="region of interest" description="Disordered" evidence="1">
    <location>
        <begin position="1"/>
        <end position="28"/>
    </location>
</feature>
<dbReference type="GO" id="GO:0000209">
    <property type="term" value="P:protein polyubiquitination"/>
    <property type="evidence" value="ECO:0000318"/>
    <property type="project" value="GO_Central"/>
</dbReference>
<dbReference type="SUPFAM" id="SSF81383">
    <property type="entry name" value="F-box domain"/>
    <property type="match status" value="1"/>
</dbReference>
<reference evidence="3" key="2">
    <citation type="submission" date="2021-01" db="UniProtKB">
        <authorList>
            <consortium name="EnsemblMetazoa"/>
        </authorList>
    </citation>
    <scope>IDENTIFICATION</scope>
</reference>
<protein>
    <recommendedName>
        <fullName evidence="2">F-box domain-containing protein</fullName>
    </recommendedName>
</protein>
<dbReference type="InterPro" id="IPR039588">
    <property type="entry name" value="FBXO4"/>
</dbReference>
<dbReference type="GO" id="GO:0031146">
    <property type="term" value="P:SCF-dependent proteasomal ubiquitin-dependent protein catabolic process"/>
    <property type="evidence" value="ECO:0000318"/>
    <property type="project" value="GO_Central"/>
</dbReference>
<dbReference type="SMART" id="SM00256">
    <property type="entry name" value="FBOX"/>
    <property type="match status" value="1"/>
</dbReference>
<evidence type="ECO:0000313" key="3">
    <source>
        <dbReference type="EnsemblMetazoa" id="XP_030852324"/>
    </source>
</evidence>
<dbReference type="Proteomes" id="UP000007110">
    <property type="component" value="Unassembled WGS sequence"/>
</dbReference>
<evidence type="ECO:0000259" key="2">
    <source>
        <dbReference type="PROSITE" id="PS50181"/>
    </source>
</evidence>
<dbReference type="GO" id="GO:0019005">
    <property type="term" value="C:SCF ubiquitin ligase complex"/>
    <property type="evidence" value="ECO:0000318"/>
    <property type="project" value="GO_Central"/>
</dbReference>
<dbReference type="Pfam" id="PF12937">
    <property type="entry name" value="F-box-like"/>
    <property type="match status" value="1"/>
</dbReference>
<dbReference type="OMA" id="HYSVIAQ"/>
<dbReference type="Gene3D" id="3.40.50.300">
    <property type="entry name" value="P-loop containing nucleotide triphosphate hydrolases"/>
    <property type="match status" value="1"/>
</dbReference>
<feature type="compositionally biased region" description="Basic and acidic residues" evidence="1">
    <location>
        <begin position="10"/>
        <end position="24"/>
    </location>
</feature>
<dbReference type="InParanoid" id="A0A7M7PM56"/>
<dbReference type="PANTHER" id="PTHR16008">
    <property type="entry name" value="F-BOX ONLY PROTEIN 4"/>
    <property type="match status" value="1"/>
</dbReference>
<dbReference type="GeneID" id="763886"/>
<dbReference type="RefSeq" id="XP_030852324.1">
    <property type="nucleotide sequence ID" value="XM_030996464.1"/>
</dbReference>
<dbReference type="EnsemblMetazoa" id="XM_030996464">
    <property type="protein sequence ID" value="XP_030852324"/>
    <property type="gene ID" value="LOC763886"/>
</dbReference>
<accession>A0A7M7PM56</accession>
<dbReference type="InterPro" id="IPR036047">
    <property type="entry name" value="F-box-like_dom_sf"/>
</dbReference>
<dbReference type="PANTHER" id="PTHR16008:SF4">
    <property type="entry name" value="F-BOX ONLY PROTEIN 4"/>
    <property type="match status" value="1"/>
</dbReference>
<name>A0A7M7PM56_STRPU</name>
<dbReference type="AlphaFoldDB" id="A0A7M7PM56"/>